<dbReference type="InterPro" id="IPR025145">
    <property type="entry name" value="DUF4087"/>
</dbReference>
<feature type="compositionally biased region" description="Low complexity" evidence="1">
    <location>
        <begin position="29"/>
        <end position="51"/>
    </location>
</feature>
<feature type="region of interest" description="Disordered" evidence="1">
    <location>
        <begin position="24"/>
        <end position="76"/>
    </location>
</feature>
<dbReference type="EMBL" id="CP029843">
    <property type="protein sequence ID" value="AWV07502.1"/>
    <property type="molecule type" value="Genomic_DNA"/>
</dbReference>
<feature type="signal peptide" evidence="2">
    <location>
        <begin position="1"/>
        <end position="22"/>
    </location>
</feature>
<dbReference type="Proteomes" id="UP000249447">
    <property type="component" value="Chromosome"/>
</dbReference>
<reference evidence="3 4" key="1">
    <citation type="submission" date="2018-05" db="EMBL/GenBank/DDBJ databases">
        <title>The complete genome of Lysobacter maris HZ9B, a marine bacterium antagonistic against terrestrial plant pathogens.</title>
        <authorList>
            <person name="Zhang X.-Q."/>
        </authorList>
    </citation>
    <scope>NUCLEOTIDE SEQUENCE [LARGE SCALE GENOMIC DNA]</scope>
    <source>
        <strain evidence="3 4">HZ9B</strain>
    </source>
</reference>
<protein>
    <recommendedName>
        <fullName evidence="5">DUF4087 domain-containing protein</fullName>
    </recommendedName>
</protein>
<dbReference type="Pfam" id="PF13316">
    <property type="entry name" value="DUF4087"/>
    <property type="match status" value="1"/>
</dbReference>
<dbReference type="PROSITE" id="PS51257">
    <property type="entry name" value="PROKAR_LIPOPROTEIN"/>
    <property type="match status" value="1"/>
</dbReference>
<feature type="compositionally biased region" description="Polar residues" evidence="1">
    <location>
        <begin position="54"/>
        <end position="65"/>
    </location>
</feature>
<evidence type="ECO:0000256" key="2">
    <source>
        <dbReference type="SAM" id="SignalP"/>
    </source>
</evidence>
<evidence type="ECO:0008006" key="5">
    <source>
        <dbReference type="Google" id="ProtNLM"/>
    </source>
</evidence>
<proteinExistence type="predicted"/>
<sequence>MIMRRKPVALVLGALIASTACSAPAEGESGAPQPVSQPAPASASPTTSPPANGGETSDATASSATRCGWFENPTPGNAWLSDRDRTWIVGTQGGHQADGDWPAFGDDQWIVTNGSSYGYGCACMSVRADADNGHVLRIDDARALPLSRCRADPALEEPRF</sequence>
<evidence type="ECO:0000313" key="4">
    <source>
        <dbReference type="Proteomes" id="UP000249447"/>
    </source>
</evidence>
<organism evidence="3 4">
    <name type="scientific">Marilutibacter maris</name>
    <dbReference type="NCBI Taxonomy" id="1605891"/>
    <lineage>
        <taxon>Bacteria</taxon>
        <taxon>Pseudomonadati</taxon>
        <taxon>Pseudomonadota</taxon>
        <taxon>Gammaproteobacteria</taxon>
        <taxon>Lysobacterales</taxon>
        <taxon>Lysobacteraceae</taxon>
        <taxon>Marilutibacter</taxon>
    </lineage>
</organism>
<keyword evidence="2" id="KW-0732">Signal</keyword>
<evidence type="ECO:0000313" key="3">
    <source>
        <dbReference type="EMBL" id="AWV07502.1"/>
    </source>
</evidence>
<dbReference type="AlphaFoldDB" id="A0A2U9T7H0"/>
<accession>A0A2U9T7H0</accession>
<keyword evidence="4" id="KW-1185">Reference proteome</keyword>
<dbReference type="KEGG" id="lmb:C9I47_1813"/>
<evidence type="ECO:0000256" key="1">
    <source>
        <dbReference type="SAM" id="MobiDB-lite"/>
    </source>
</evidence>
<name>A0A2U9T7H0_9GAMM</name>
<gene>
    <name evidence="3" type="ORF">C9I47_1813</name>
</gene>
<feature type="chain" id="PRO_5015933332" description="DUF4087 domain-containing protein" evidence="2">
    <location>
        <begin position="23"/>
        <end position="160"/>
    </location>
</feature>